<feature type="domain" description="Large ribosomal subunit protein uL11 N-terminal" evidence="6">
    <location>
        <begin position="15"/>
        <end position="69"/>
    </location>
</feature>
<dbReference type="SUPFAM" id="SSF54747">
    <property type="entry name" value="Ribosomal L11/L12e N-terminal domain"/>
    <property type="match status" value="1"/>
</dbReference>
<evidence type="ECO:0000256" key="1">
    <source>
        <dbReference type="ARBA" id="ARBA00010537"/>
    </source>
</evidence>
<accession>A0ABR4NJ26</accession>
<dbReference type="Pfam" id="PF00298">
    <property type="entry name" value="Ribosomal_L11"/>
    <property type="match status" value="1"/>
</dbReference>
<reference evidence="7 8" key="1">
    <citation type="submission" date="2023-09" db="EMBL/GenBank/DDBJ databases">
        <title>Pangenome analysis of Batrachochytrium dendrobatidis and related Chytrids.</title>
        <authorList>
            <person name="Yacoub M.N."/>
            <person name="Stajich J.E."/>
            <person name="James T.Y."/>
        </authorList>
    </citation>
    <scope>NUCLEOTIDE SEQUENCE [LARGE SCALE GENOMIC DNA]</scope>
    <source>
        <strain evidence="7 8">JEL0888</strain>
    </source>
</reference>
<dbReference type="InterPro" id="IPR000911">
    <property type="entry name" value="Ribosomal_uL11"/>
</dbReference>
<comment type="caution">
    <text evidence="7">The sequence shown here is derived from an EMBL/GenBank/DDBJ whole genome shotgun (WGS) entry which is preliminary data.</text>
</comment>
<keyword evidence="2 4" id="KW-0689">Ribosomal protein</keyword>
<keyword evidence="3 4" id="KW-0687">Ribonucleoprotein</keyword>
<dbReference type="GO" id="GO:0005840">
    <property type="term" value="C:ribosome"/>
    <property type="evidence" value="ECO:0007669"/>
    <property type="project" value="UniProtKB-KW"/>
</dbReference>
<proteinExistence type="inferred from homology"/>
<organism evidence="7 8">
    <name type="scientific">Polyrhizophydium stewartii</name>
    <dbReference type="NCBI Taxonomy" id="2732419"/>
    <lineage>
        <taxon>Eukaryota</taxon>
        <taxon>Fungi</taxon>
        <taxon>Fungi incertae sedis</taxon>
        <taxon>Chytridiomycota</taxon>
        <taxon>Chytridiomycota incertae sedis</taxon>
        <taxon>Chytridiomycetes</taxon>
        <taxon>Rhizophydiales</taxon>
        <taxon>Rhizophydiales incertae sedis</taxon>
        <taxon>Polyrhizophydium</taxon>
    </lineage>
</organism>
<dbReference type="Proteomes" id="UP001527925">
    <property type="component" value="Unassembled WGS sequence"/>
</dbReference>
<dbReference type="InterPro" id="IPR020783">
    <property type="entry name" value="Ribosomal_uL11_C"/>
</dbReference>
<dbReference type="PANTHER" id="PTHR11661:SF2">
    <property type="entry name" value="LARGE RIBOSOMAL SUBUNIT PROTEIN UL11"/>
    <property type="match status" value="1"/>
</dbReference>
<evidence type="ECO:0000259" key="6">
    <source>
        <dbReference type="Pfam" id="PF03946"/>
    </source>
</evidence>
<dbReference type="PANTHER" id="PTHR11661">
    <property type="entry name" value="60S RIBOSOMAL PROTEIN L12"/>
    <property type="match status" value="1"/>
</dbReference>
<keyword evidence="8" id="KW-1185">Reference proteome</keyword>
<evidence type="ECO:0000256" key="4">
    <source>
        <dbReference type="RuleBase" id="RU003978"/>
    </source>
</evidence>
<dbReference type="Pfam" id="PF03946">
    <property type="entry name" value="Ribosomal_L11_N"/>
    <property type="match status" value="1"/>
</dbReference>
<feature type="domain" description="Large ribosomal subunit protein uL11 C-terminal" evidence="5">
    <location>
        <begin position="75"/>
        <end position="143"/>
    </location>
</feature>
<evidence type="ECO:0000313" key="8">
    <source>
        <dbReference type="Proteomes" id="UP001527925"/>
    </source>
</evidence>
<dbReference type="HAMAP" id="MF_00736">
    <property type="entry name" value="Ribosomal_uL11"/>
    <property type="match status" value="1"/>
</dbReference>
<evidence type="ECO:0000259" key="5">
    <source>
        <dbReference type="Pfam" id="PF00298"/>
    </source>
</evidence>
<dbReference type="InterPro" id="IPR020784">
    <property type="entry name" value="Ribosomal_uL11_N"/>
</dbReference>
<dbReference type="PROSITE" id="PS00359">
    <property type="entry name" value="RIBOSOMAL_L11"/>
    <property type="match status" value="1"/>
</dbReference>
<dbReference type="SUPFAM" id="SSF46906">
    <property type="entry name" value="Ribosomal protein L11, C-terminal domain"/>
    <property type="match status" value="1"/>
</dbReference>
<name>A0ABR4NJ26_9FUNG</name>
<evidence type="ECO:0000256" key="3">
    <source>
        <dbReference type="ARBA" id="ARBA00023274"/>
    </source>
</evidence>
<dbReference type="CDD" id="cd00349">
    <property type="entry name" value="Ribosomal_L11"/>
    <property type="match status" value="1"/>
</dbReference>
<dbReference type="EMBL" id="JADGIZ020000003">
    <property type="protein sequence ID" value="KAL2919511.1"/>
    <property type="molecule type" value="Genomic_DNA"/>
</dbReference>
<evidence type="ECO:0000313" key="7">
    <source>
        <dbReference type="EMBL" id="KAL2919511.1"/>
    </source>
</evidence>
<dbReference type="SMART" id="SM00649">
    <property type="entry name" value="RL11"/>
    <property type="match status" value="1"/>
</dbReference>
<sequence length="165" mass="17746">MPPKVDPNEIKYVVIRSTGGEVPGGSVLAPKLGPLGVPPKKAGDDIAKATQAYKGLKVTVRLAIQNRQATVEVLPSASTLLIQALKEPPRDKKKEKNIKHNGNLTLNQVYEIARKVQHKSYAKEFSGNVREILGTAFSIGCTVDGQAPQDLIEKIKSGELEVPSA</sequence>
<evidence type="ECO:0000256" key="2">
    <source>
        <dbReference type="ARBA" id="ARBA00022980"/>
    </source>
</evidence>
<comment type="similarity">
    <text evidence="1 4">Belongs to the universal ribosomal protein uL11 family.</text>
</comment>
<dbReference type="Gene3D" id="1.10.10.250">
    <property type="entry name" value="Ribosomal protein L11, C-terminal domain"/>
    <property type="match status" value="1"/>
</dbReference>
<dbReference type="Gene3D" id="3.30.1550.10">
    <property type="entry name" value="Ribosomal protein L11/L12, N-terminal domain"/>
    <property type="match status" value="1"/>
</dbReference>
<protein>
    <submittedName>
        <fullName evidence="7">60S ribosomal protein L12</fullName>
    </submittedName>
</protein>
<dbReference type="InterPro" id="IPR020785">
    <property type="entry name" value="Ribosomal_uL11_CS"/>
</dbReference>
<dbReference type="InterPro" id="IPR036769">
    <property type="entry name" value="Ribosomal_uL11_C_sf"/>
</dbReference>
<gene>
    <name evidence="7" type="primary">RPL12</name>
    <name evidence="7" type="ORF">HK105_201158</name>
</gene>
<dbReference type="InterPro" id="IPR036796">
    <property type="entry name" value="Ribosomal_uL11_N_sf"/>
</dbReference>